<dbReference type="InterPro" id="IPR050235">
    <property type="entry name" value="CK1_Ser-Thr_kinase"/>
</dbReference>
<dbReference type="Pfam" id="PF00069">
    <property type="entry name" value="Pkinase"/>
    <property type="match status" value="1"/>
</dbReference>
<dbReference type="PANTHER" id="PTHR11909">
    <property type="entry name" value="CASEIN KINASE-RELATED"/>
    <property type="match status" value="1"/>
</dbReference>
<evidence type="ECO:0000313" key="4">
    <source>
        <dbReference type="WBParaSite" id="ASIM_0001820801-mRNA-1"/>
    </source>
</evidence>
<protein>
    <submittedName>
        <fullName evidence="4">Casein kinase I (inferred by orthology to a C. elegans protein)</fullName>
    </submittedName>
</protein>
<dbReference type="AlphaFoldDB" id="A0A0M3KB61"/>
<dbReference type="SUPFAM" id="SSF56112">
    <property type="entry name" value="Protein kinase-like (PK-like)"/>
    <property type="match status" value="2"/>
</dbReference>
<dbReference type="OrthoDB" id="5979581at2759"/>
<dbReference type="WBParaSite" id="ASIM_0001820801-mRNA-1">
    <property type="protein sequence ID" value="ASIM_0001820801-mRNA-1"/>
    <property type="gene ID" value="ASIM_0001820801"/>
</dbReference>
<proteinExistence type="predicted"/>
<dbReference type="EMBL" id="UYRR01034333">
    <property type="protein sequence ID" value="VDK60814.1"/>
    <property type="molecule type" value="Genomic_DNA"/>
</dbReference>
<dbReference type="GO" id="GO:0004672">
    <property type="term" value="F:protein kinase activity"/>
    <property type="evidence" value="ECO:0007669"/>
    <property type="project" value="InterPro"/>
</dbReference>
<dbReference type="InterPro" id="IPR011009">
    <property type="entry name" value="Kinase-like_dom_sf"/>
</dbReference>
<evidence type="ECO:0000313" key="2">
    <source>
        <dbReference type="EMBL" id="VDK60814.1"/>
    </source>
</evidence>
<dbReference type="Gene3D" id="1.10.510.10">
    <property type="entry name" value="Transferase(Phosphotransferase) domain 1"/>
    <property type="match status" value="2"/>
</dbReference>
<dbReference type="InterPro" id="IPR000719">
    <property type="entry name" value="Prot_kinase_dom"/>
</dbReference>
<reference evidence="4" key="1">
    <citation type="submission" date="2017-02" db="UniProtKB">
        <authorList>
            <consortium name="WormBaseParasite"/>
        </authorList>
    </citation>
    <scope>IDENTIFICATION</scope>
</reference>
<name>A0A0M3KB61_ANISI</name>
<accession>A0A0M3KB61</accession>
<keyword evidence="3" id="KW-1185">Reference proteome</keyword>
<dbReference type="PROSITE" id="PS50011">
    <property type="entry name" value="PROTEIN_KINASE_DOM"/>
    <property type="match status" value="1"/>
</dbReference>
<reference evidence="2 3" key="2">
    <citation type="submission" date="2018-11" db="EMBL/GenBank/DDBJ databases">
        <authorList>
            <consortium name="Pathogen Informatics"/>
        </authorList>
    </citation>
    <scope>NUCLEOTIDE SEQUENCE [LARGE SCALE GENOMIC DNA]</scope>
</reference>
<dbReference type="GO" id="GO:0005524">
    <property type="term" value="F:ATP binding"/>
    <property type="evidence" value="ECO:0007669"/>
    <property type="project" value="InterPro"/>
</dbReference>
<feature type="domain" description="Protein kinase" evidence="1">
    <location>
        <begin position="1"/>
        <end position="311"/>
    </location>
</feature>
<evidence type="ECO:0000313" key="3">
    <source>
        <dbReference type="Proteomes" id="UP000267096"/>
    </source>
</evidence>
<dbReference type="Proteomes" id="UP000267096">
    <property type="component" value="Unassembled WGS sequence"/>
</dbReference>
<evidence type="ECO:0000259" key="1">
    <source>
        <dbReference type="PROSITE" id="PS50011"/>
    </source>
</evidence>
<organism evidence="4">
    <name type="scientific">Anisakis simplex</name>
    <name type="common">Herring worm</name>
    <dbReference type="NCBI Taxonomy" id="6269"/>
    <lineage>
        <taxon>Eukaryota</taxon>
        <taxon>Metazoa</taxon>
        <taxon>Ecdysozoa</taxon>
        <taxon>Nematoda</taxon>
        <taxon>Chromadorea</taxon>
        <taxon>Rhabditida</taxon>
        <taxon>Spirurina</taxon>
        <taxon>Ascaridomorpha</taxon>
        <taxon>Ascaridoidea</taxon>
        <taxon>Anisakidae</taxon>
        <taxon>Anisakis</taxon>
        <taxon>Anisakis simplex complex</taxon>
    </lineage>
</organism>
<sequence length="356" mass="41711">MTVLQACGKQPEQKRKHFVTTVDKVALESIDGIADLHDIGYLHRDIKPQNFSVGAFDNATVLPRSKVPFMGTIRYASRTCHRQKEQCRRDDLESWLYMVFEFFDHKALPWVKVVNRNCSTFINLGLQIIEAVADLHDLGYIHRDVKPQNFSVGVREKANTIFLPDFSIVRKYRIDGCNLLRMPRAHVPFCKTVRYASRNCLHSREQSRRDDLKSWMYMLIEFHDPCALPWARKTDKELVLKLKEKFFRGKRAFQSILSLPEQFSFVHHPHVSLECSDIQTDACNVINKQIFQGPQFVTELPDEIDMVIGYIDSLNYPSQPDYEHLKELLRLFAKRRKVDLSRRFDWQPDMSCENLS</sequence>
<gene>
    <name evidence="2" type="ORF">ASIM_LOCUS17609</name>
</gene>